<dbReference type="Pfam" id="PF00696">
    <property type="entry name" value="AA_kinase"/>
    <property type="match status" value="1"/>
</dbReference>
<dbReference type="AlphaFoldDB" id="A0A1I5GRL0"/>
<dbReference type="Gene3D" id="3.40.1160.10">
    <property type="entry name" value="Acetylglutamate kinase-like"/>
    <property type="match status" value="1"/>
</dbReference>
<sequence length="265" mass="27961">MSTTYSKDVESPLARQTLLDRERVKPVDQQQPVIRMLPRLRVIVLGGRSVVDRGRDVLLPLVDEIRSALDGDPLLIATGAGIRARHALGVGLDLGLPTGALAEIAGREAEQNGHLVAALLADRGVAYLGHDTVAHQLPVHLAASNAAVTNGYPPYGVHEFPSAAGKIPAHRTDTGALLLADAWGAASLTYVRDVPGVLDGDDVLRAARAADLLADPARNLPVDREALRTLQRAKHVRSFQVIDGTSTGNLTRALAGEHVGTVVSA</sequence>
<dbReference type="SUPFAM" id="SSF53633">
    <property type="entry name" value="Carbamate kinase-like"/>
    <property type="match status" value="1"/>
</dbReference>
<dbReference type="Proteomes" id="UP000199614">
    <property type="component" value="Unassembled WGS sequence"/>
</dbReference>
<organism evidence="2 3">
    <name type="scientific">Pseudonocardia ammonioxydans</name>
    <dbReference type="NCBI Taxonomy" id="260086"/>
    <lineage>
        <taxon>Bacteria</taxon>
        <taxon>Bacillati</taxon>
        <taxon>Actinomycetota</taxon>
        <taxon>Actinomycetes</taxon>
        <taxon>Pseudonocardiales</taxon>
        <taxon>Pseudonocardiaceae</taxon>
        <taxon>Pseudonocardia</taxon>
    </lineage>
</organism>
<name>A0A1I5GRL0_PSUAM</name>
<evidence type="ECO:0000259" key="1">
    <source>
        <dbReference type="Pfam" id="PF00696"/>
    </source>
</evidence>
<evidence type="ECO:0000313" key="2">
    <source>
        <dbReference type="EMBL" id="SFO38567.1"/>
    </source>
</evidence>
<dbReference type="RefSeq" id="WP_093354212.1">
    <property type="nucleotide sequence ID" value="NZ_FOUY01000050.1"/>
</dbReference>
<dbReference type="EMBL" id="FOUY01000050">
    <property type="protein sequence ID" value="SFO38567.1"/>
    <property type="molecule type" value="Genomic_DNA"/>
</dbReference>
<accession>A0A1I5GRL0</accession>
<dbReference type="STRING" id="260086.SAMN05216207_10504"/>
<gene>
    <name evidence="2" type="ORF">SAMN05216207_10504</name>
</gene>
<proteinExistence type="predicted"/>
<dbReference type="OrthoDB" id="581602at2"/>
<feature type="domain" description="Aspartate/glutamate/uridylate kinase" evidence="1">
    <location>
        <begin position="40"/>
        <end position="232"/>
    </location>
</feature>
<dbReference type="InterPro" id="IPR001048">
    <property type="entry name" value="Asp/Glu/Uridylate_kinase"/>
</dbReference>
<protein>
    <submittedName>
        <fullName evidence="2">Molybdenum storage protein</fullName>
    </submittedName>
</protein>
<reference evidence="2 3" key="1">
    <citation type="submission" date="2016-10" db="EMBL/GenBank/DDBJ databases">
        <authorList>
            <person name="de Groot N.N."/>
        </authorList>
    </citation>
    <scope>NUCLEOTIDE SEQUENCE [LARGE SCALE GENOMIC DNA]</scope>
    <source>
        <strain evidence="2 3">CGMCC 4.1877</strain>
    </source>
</reference>
<evidence type="ECO:0000313" key="3">
    <source>
        <dbReference type="Proteomes" id="UP000199614"/>
    </source>
</evidence>
<dbReference type="InterPro" id="IPR036393">
    <property type="entry name" value="AceGlu_kinase-like_sf"/>
</dbReference>
<keyword evidence="3" id="KW-1185">Reference proteome</keyword>